<dbReference type="PANTHER" id="PTHR44196">
    <property type="entry name" value="DEHYDROGENASE/REDUCTASE SDR FAMILY MEMBER 7B"/>
    <property type="match status" value="1"/>
</dbReference>
<dbReference type="Proteomes" id="UP001374579">
    <property type="component" value="Unassembled WGS sequence"/>
</dbReference>
<evidence type="ECO:0000256" key="1">
    <source>
        <dbReference type="ARBA" id="ARBA00006484"/>
    </source>
</evidence>
<proteinExistence type="inferred from homology"/>
<protein>
    <recommendedName>
        <fullName evidence="5">SDR family NAD(P)-dependent oxidoreductase</fullName>
    </recommendedName>
</protein>
<dbReference type="AlphaFoldDB" id="A0AAN9APF9"/>
<accession>A0AAN9APF9</accession>
<gene>
    <name evidence="3" type="ORF">V1264_010508</name>
</gene>
<organism evidence="3 4">
    <name type="scientific">Littorina saxatilis</name>
    <dbReference type="NCBI Taxonomy" id="31220"/>
    <lineage>
        <taxon>Eukaryota</taxon>
        <taxon>Metazoa</taxon>
        <taxon>Spiralia</taxon>
        <taxon>Lophotrochozoa</taxon>
        <taxon>Mollusca</taxon>
        <taxon>Gastropoda</taxon>
        <taxon>Caenogastropoda</taxon>
        <taxon>Littorinimorpha</taxon>
        <taxon>Littorinoidea</taxon>
        <taxon>Littorinidae</taxon>
        <taxon>Littorina</taxon>
    </lineage>
</organism>
<keyword evidence="2" id="KW-0560">Oxidoreductase</keyword>
<dbReference type="InterPro" id="IPR002347">
    <property type="entry name" value="SDR_fam"/>
</dbReference>
<dbReference type="InterPro" id="IPR036291">
    <property type="entry name" value="NAD(P)-bd_dom_sf"/>
</dbReference>
<dbReference type="PANTHER" id="PTHR44196:SF1">
    <property type="entry name" value="DEHYDROGENASE_REDUCTASE SDR FAMILY MEMBER 7B"/>
    <property type="match status" value="1"/>
</dbReference>
<dbReference type="EMBL" id="JBAMIC010000024">
    <property type="protein sequence ID" value="KAK7090748.1"/>
    <property type="molecule type" value="Genomic_DNA"/>
</dbReference>
<reference evidence="3 4" key="1">
    <citation type="submission" date="2024-02" db="EMBL/GenBank/DDBJ databases">
        <title>Chromosome-scale genome assembly of the rough periwinkle Littorina saxatilis.</title>
        <authorList>
            <person name="De Jode A."/>
            <person name="Faria R."/>
            <person name="Formenti G."/>
            <person name="Sims Y."/>
            <person name="Smith T.P."/>
            <person name="Tracey A."/>
            <person name="Wood J.M.D."/>
            <person name="Zagrodzka Z.B."/>
            <person name="Johannesson K."/>
            <person name="Butlin R.K."/>
            <person name="Leder E.H."/>
        </authorList>
    </citation>
    <scope>NUCLEOTIDE SEQUENCE [LARGE SCALE GENOMIC DNA]</scope>
    <source>
        <strain evidence="3">Snail1</strain>
        <tissue evidence="3">Muscle</tissue>
    </source>
</reference>
<evidence type="ECO:0008006" key="5">
    <source>
        <dbReference type="Google" id="ProtNLM"/>
    </source>
</evidence>
<evidence type="ECO:0000256" key="2">
    <source>
        <dbReference type="ARBA" id="ARBA00023002"/>
    </source>
</evidence>
<keyword evidence="4" id="KW-1185">Reference proteome</keyword>
<dbReference type="SUPFAM" id="SSF51735">
    <property type="entry name" value="NAD(P)-binding Rossmann-fold domains"/>
    <property type="match status" value="1"/>
</dbReference>
<comment type="similarity">
    <text evidence="1">Belongs to the short-chain dehydrogenases/reductases (SDR) family.</text>
</comment>
<dbReference type="GO" id="GO:0016491">
    <property type="term" value="F:oxidoreductase activity"/>
    <property type="evidence" value="ECO:0007669"/>
    <property type="project" value="UniProtKB-KW"/>
</dbReference>
<evidence type="ECO:0000313" key="4">
    <source>
        <dbReference type="Proteomes" id="UP001374579"/>
    </source>
</evidence>
<dbReference type="Gene3D" id="3.40.50.720">
    <property type="entry name" value="NAD(P)-binding Rossmann-like Domain"/>
    <property type="match status" value="1"/>
</dbReference>
<dbReference type="GO" id="GO:0016020">
    <property type="term" value="C:membrane"/>
    <property type="evidence" value="ECO:0007669"/>
    <property type="project" value="TreeGrafter"/>
</dbReference>
<dbReference type="Pfam" id="PF00106">
    <property type="entry name" value="adh_short"/>
    <property type="match status" value="1"/>
</dbReference>
<comment type="caution">
    <text evidence="3">The sequence shown here is derived from an EMBL/GenBank/DDBJ whole genome shotgun (WGS) entry which is preliminary data.</text>
</comment>
<evidence type="ECO:0000313" key="3">
    <source>
        <dbReference type="EMBL" id="KAK7090748.1"/>
    </source>
</evidence>
<name>A0AAN9APF9_9CAEN</name>
<sequence>MENLLNKVVLITGASSGIGGYTAKFLSKFKPKLALVARSADRLKEVQEECEMAGCGEGNVS</sequence>